<evidence type="ECO:0000313" key="1">
    <source>
        <dbReference type="EMBL" id="GIH03262.1"/>
    </source>
</evidence>
<reference evidence="1" key="1">
    <citation type="submission" date="2021-01" db="EMBL/GenBank/DDBJ databases">
        <title>Whole genome shotgun sequence of Rhizocola hellebori NBRC 109834.</title>
        <authorList>
            <person name="Komaki H."/>
            <person name="Tamura T."/>
        </authorList>
    </citation>
    <scope>NUCLEOTIDE SEQUENCE</scope>
    <source>
        <strain evidence="1">NBRC 109834</strain>
    </source>
</reference>
<gene>
    <name evidence="1" type="ORF">Rhe02_13290</name>
</gene>
<accession>A0A8J3Q4N1</accession>
<name>A0A8J3Q4N1_9ACTN</name>
<protein>
    <submittedName>
        <fullName evidence="1">Uncharacterized protein</fullName>
    </submittedName>
</protein>
<keyword evidence="2" id="KW-1185">Reference proteome</keyword>
<sequence length="99" mass="10392">MRIHSCPSRTYTGVGSCGELSGKISLNGRDDLLVGSVNSPATWVRVTAGPDRLSVPVVGGYFLVPPRLTERRDDVLTFTLLSAEGAALSKTACANKPGC</sequence>
<proteinExistence type="predicted"/>
<evidence type="ECO:0000313" key="2">
    <source>
        <dbReference type="Proteomes" id="UP000612899"/>
    </source>
</evidence>
<dbReference type="RefSeq" id="WP_203907174.1">
    <property type="nucleotide sequence ID" value="NZ_BONY01000006.1"/>
</dbReference>
<dbReference type="EMBL" id="BONY01000006">
    <property type="protein sequence ID" value="GIH03262.1"/>
    <property type="molecule type" value="Genomic_DNA"/>
</dbReference>
<dbReference type="AlphaFoldDB" id="A0A8J3Q4N1"/>
<comment type="caution">
    <text evidence="1">The sequence shown here is derived from an EMBL/GenBank/DDBJ whole genome shotgun (WGS) entry which is preliminary data.</text>
</comment>
<organism evidence="1 2">
    <name type="scientific">Rhizocola hellebori</name>
    <dbReference type="NCBI Taxonomy" id="1392758"/>
    <lineage>
        <taxon>Bacteria</taxon>
        <taxon>Bacillati</taxon>
        <taxon>Actinomycetota</taxon>
        <taxon>Actinomycetes</taxon>
        <taxon>Micromonosporales</taxon>
        <taxon>Micromonosporaceae</taxon>
        <taxon>Rhizocola</taxon>
    </lineage>
</organism>
<dbReference type="Proteomes" id="UP000612899">
    <property type="component" value="Unassembled WGS sequence"/>
</dbReference>